<dbReference type="RefSeq" id="WP_184926796.1">
    <property type="nucleotide sequence ID" value="NZ_JACHMO010000001.1"/>
</dbReference>
<dbReference type="InterPro" id="IPR043917">
    <property type="entry name" value="DUF5753"/>
</dbReference>
<comment type="caution">
    <text evidence="2">The sequence shown here is derived from an EMBL/GenBank/DDBJ whole genome shotgun (WGS) entry which is preliminary data.</text>
</comment>
<feature type="domain" description="DUF5753" evidence="1">
    <location>
        <begin position="4"/>
        <end position="110"/>
    </location>
</feature>
<keyword evidence="3" id="KW-1185">Reference proteome</keyword>
<accession>A0A7W9HRJ4</accession>
<proteinExistence type="predicted"/>
<evidence type="ECO:0000259" key="1">
    <source>
        <dbReference type="Pfam" id="PF19054"/>
    </source>
</evidence>
<gene>
    <name evidence="2" type="ORF">F4560_006664</name>
</gene>
<protein>
    <recommendedName>
        <fullName evidence="1">DUF5753 domain-containing protein</fullName>
    </recommendedName>
</protein>
<evidence type="ECO:0000313" key="2">
    <source>
        <dbReference type="EMBL" id="MBB5806896.1"/>
    </source>
</evidence>
<dbReference type="Pfam" id="PF19054">
    <property type="entry name" value="DUF5753"/>
    <property type="match status" value="1"/>
</dbReference>
<reference evidence="2 3" key="1">
    <citation type="submission" date="2020-08" db="EMBL/GenBank/DDBJ databases">
        <title>Sequencing the genomes of 1000 actinobacteria strains.</title>
        <authorList>
            <person name="Klenk H.-P."/>
        </authorList>
    </citation>
    <scope>NUCLEOTIDE SEQUENCE [LARGE SCALE GENOMIC DNA]</scope>
    <source>
        <strain evidence="2 3">DSM 45486</strain>
    </source>
</reference>
<evidence type="ECO:0000313" key="3">
    <source>
        <dbReference type="Proteomes" id="UP000552097"/>
    </source>
</evidence>
<name>A0A7W9HRJ4_9PSEU</name>
<dbReference type="AlphaFoldDB" id="A0A7W9HRJ4"/>
<sequence length="114" mass="12671">MRAKESALRKIVGGPEVMREQLEHLRRMAELPNVAIRVLANGRGAHLSMIGGFTLLGFPEPDEPEVLYIEYLFGALHIEDMPQLREAELAFAHLASQALGPEESIALIERILAE</sequence>
<dbReference type="Proteomes" id="UP000552097">
    <property type="component" value="Unassembled WGS sequence"/>
</dbReference>
<organism evidence="2 3">
    <name type="scientific">Saccharothrix ecbatanensis</name>
    <dbReference type="NCBI Taxonomy" id="1105145"/>
    <lineage>
        <taxon>Bacteria</taxon>
        <taxon>Bacillati</taxon>
        <taxon>Actinomycetota</taxon>
        <taxon>Actinomycetes</taxon>
        <taxon>Pseudonocardiales</taxon>
        <taxon>Pseudonocardiaceae</taxon>
        <taxon>Saccharothrix</taxon>
    </lineage>
</organism>
<dbReference type="EMBL" id="JACHMO010000001">
    <property type="protein sequence ID" value="MBB5806896.1"/>
    <property type="molecule type" value="Genomic_DNA"/>
</dbReference>